<dbReference type="STRING" id="1314773.A0A3N2Q9H9"/>
<dbReference type="GeneID" id="39576112"/>
<dbReference type="AlphaFoldDB" id="A0A3N2Q9H9"/>
<evidence type="ECO:0000256" key="1">
    <source>
        <dbReference type="SAM" id="MobiDB-lite"/>
    </source>
</evidence>
<sequence>MPLVLPTRQRRCFHVDSQGVDLDLDQPVESSTDEALAAKKLPLQCHGCGAFAQISHANEAGFYDLKRKAVRKFLGLEEQLESPEKDLEEKDEEDFVVDQALQSLEPEKLEELGIDPRTFHYGEETESHMTSKPNTTPLCDRCHKLVHHREGTPIFHPNVDALRETIGESPYKYNHIYHVIDAADFPMSLLPRLHQLLGDVSLRRKNRRSRAGRYYQDRQFEMSFIITRADLLTPTEKQANSLMPYLRDTLRDALGSFGKHIRLGNLRVVSAKRGWWTKELKQEIYKRGGAGWMVGKVNVGKSQLFEAVFPKGTTADIPASRDPIEVSMFAREEDSENARYIEDEVVDGEEEKIDPDSLLPPTRPEVNYPEMPTVSSLPGTTASPIRIPFGNGKGELIDLPGLARSDLELFVQEEHRQSMIMQKRIKPTQYSIKPGQSLLLGGLIRITPKTPNLIFLGYNFTPLEEHLTATDKAIGFHDQTRTAPGVVNIATPEAASQMAHAGTFQLRHDVTKLRAGPLTRKDAINLDIERLPFRVLSTDILVEGVGWVELTAQVRTKQLYARPIAEEAPQPDPEELAKDPFAVLEQLARDGKKGESAPRKGPTRGPTEPNWPLVDVYSPLGKFVGSRAPMNGWLLNKPRVLDKHKKARPRKSMKGAKKREKLATRAPAGGAASTAET</sequence>
<proteinExistence type="predicted"/>
<gene>
    <name evidence="2" type="ORF">SODALDRAFT_268999</name>
</gene>
<dbReference type="Gene3D" id="3.40.50.300">
    <property type="entry name" value="P-loop containing nucleotide triphosphate hydrolases"/>
    <property type="match status" value="1"/>
</dbReference>
<organism evidence="2 3">
    <name type="scientific">Sodiomyces alkalinus (strain CBS 110278 / VKM F-3762 / F11)</name>
    <name type="common">Alkaliphilic filamentous fungus</name>
    <dbReference type="NCBI Taxonomy" id="1314773"/>
    <lineage>
        <taxon>Eukaryota</taxon>
        <taxon>Fungi</taxon>
        <taxon>Dikarya</taxon>
        <taxon>Ascomycota</taxon>
        <taxon>Pezizomycotina</taxon>
        <taxon>Sordariomycetes</taxon>
        <taxon>Hypocreomycetidae</taxon>
        <taxon>Glomerellales</taxon>
        <taxon>Plectosphaerellaceae</taxon>
        <taxon>Sodiomyces</taxon>
    </lineage>
</organism>
<dbReference type="PANTHER" id="PTHR46434">
    <property type="entry name" value="GENETIC INTERACTOR OF PROHIBITINS 3, MITOCHONDRIAL"/>
    <property type="match status" value="1"/>
</dbReference>
<name>A0A3N2Q9H9_SODAK</name>
<evidence type="ECO:0008006" key="4">
    <source>
        <dbReference type="Google" id="ProtNLM"/>
    </source>
</evidence>
<evidence type="ECO:0000313" key="3">
    <source>
        <dbReference type="Proteomes" id="UP000272025"/>
    </source>
</evidence>
<feature type="region of interest" description="Disordered" evidence="1">
    <location>
        <begin position="634"/>
        <end position="677"/>
    </location>
</feature>
<dbReference type="SUPFAM" id="SSF52540">
    <property type="entry name" value="P-loop containing nucleoside triphosphate hydrolases"/>
    <property type="match status" value="1"/>
</dbReference>
<feature type="compositionally biased region" description="Basic residues" evidence="1">
    <location>
        <begin position="642"/>
        <end position="660"/>
    </location>
</feature>
<dbReference type="Proteomes" id="UP000272025">
    <property type="component" value="Unassembled WGS sequence"/>
</dbReference>
<feature type="compositionally biased region" description="Basic and acidic residues" evidence="1">
    <location>
        <begin position="589"/>
        <end position="598"/>
    </location>
</feature>
<dbReference type="EMBL" id="ML119051">
    <property type="protein sequence ID" value="ROT43396.1"/>
    <property type="molecule type" value="Genomic_DNA"/>
</dbReference>
<accession>A0A3N2Q9H9</accession>
<keyword evidence="3" id="KW-1185">Reference proteome</keyword>
<dbReference type="InterPro" id="IPR050896">
    <property type="entry name" value="Mito_lipid_metab_GTPase"/>
</dbReference>
<reference evidence="2 3" key="1">
    <citation type="journal article" date="2018" name="Mol. Ecol.">
        <title>The obligate alkalophilic soda-lake fungus Sodiomyces alkalinus has shifted to a protein diet.</title>
        <authorList>
            <person name="Grum-Grzhimaylo A.A."/>
            <person name="Falkoski D.L."/>
            <person name="van den Heuvel J."/>
            <person name="Valero-Jimenez C.A."/>
            <person name="Min B."/>
            <person name="Choi I.G."/>
            <person name="Lipzen A."/>
            <person name="Daum C.G."/>
            <person name="Aanen D.K."/>
            <person name="Tsang A."/>
            <person name="Henrissat B."/>
            <person name="Bilanenko E.N."/>
            <person name="de Vries R.P."/>
            <person name="van Kan J.A.L."/>
            <person name="Grigoriev I.V."/>
            <person name="Debets A.J.M."/>
        </authorList>
    </citation>
    <scope>NUCLEOTIDE SEQUENCE [LARGE SCALE GENOMIC DNA]</scope>
    <source>
        <strain evidence="2 3">F11</strain>
    </source>
</reference>
<evidence type="ECO:0000313" key="2">
    <source>
        <dbReference type="EMBL" id="ROT43396.1"/>
    </source>
</evidence>
<dbReference type="InterPro" id="IPR027417">
    <property type="entry name" value="P-loop_NTPase"/>
</dbReference>
<dbReference type="GO" id="GO:0005739">
    <property type="term" value="C:mitochondrion"/>
    <property type="evidence" value="ECO:0007669"/>
    <property type="project" value="TreeGrafter"/>
</dbReference>
<feature type="region of interest" description="Disordered" evidence="1">
    <location>
        <begin position="589"/>
        <end position="612"/>
    </location>
</feature>
<dbReference type="CDD" id="cd01855">
    <property type="entry name" value="YqeH"/>
    <property type="match status" value="1"/>
</dbReference>
<dbReference type="RefSeq" id="XP_028471202.1">
    <property type="nucleotide sequence ID" value="XM_028607634.1"/>
</dbReference>
<dbReference type="OrthoDB" id="1696305at2759"/>
<dbReference type="PANTHER" id="PTHR46434:SF1">
    <property type="entry name" value="GENETIC INTERACTOR OF PROHIBITINS 3, MITOCHONDRIAL"/>
    <property type="match status" value="1"/>
</dbReference>
<protein>
    <recommendedName>
        <fullName evidence="4">Genetic interactor of prohibitins 3, mitochondrial</fullName>
    </recommendedName>
</protein>